<dbReference type="PANTHER" id="PTHR10996:SF178">
    <property type="entry name" value="2-HYDROXYACID DEHYDROGENASE YGL185C-RELATED"/>
    <property type="match status" value="1"/>
</dbReference>
<dbReference type="SUPFAM" id="SSF51735">
    <property type="entry name" value="NAD(P)-binding Rossmann-fold domains"/>
    <property type="match status" value="1"/>
</dbReference>
<name>A0A1G4ILD4_9SACH</name>
<accession>A0A1G4ILD4</accession>
<dbReference type="STRING" id="1266660.A0A1G4ILD4"/>
<dbReference type="OrthoDB" id="298012at2759"/>
<evidence type="ECO:0000259" key="3">
    <source>
        <dbReference type="Pfam" id="PF02826"/>
    </source>
</evidence>
<dbReference type="GO" id="GO:0005829">
    <property type="term" value="C:cytosol"/>
    <property type="evidence" value="ECO:0007669"/>
    <property type="project" value="TreeGrafter"/>
</dbReference>
<dbReference type="PANTHER" id="PTHR10996">
    <property type="entry name" value="2-HYDROXYACID DEHYDROGENASE-RELATED"/>
    <property type="match status" value="1"/>
</dbReference>
<keyword evidence="2" id="KW-0520">NAD</keyword>
<dbReference type="Proteomes" id="UP000190274">
    <property type="component" value="Chromosome A"/>
</dbReference>
<feature type="domain" description="D-isomer specific 2-hydroxyacid dehydrogenase NAD-binding" evidence="3">
    <location>
        <begin position="193"/>
        <end position="344"/>
    </location>
</feature>
<evidence type="ECO:0000256" key="1">
    <source>
        <dbReference type="ARBA" id="ARBA00023002"/>
    </source>
</evidence>
<protein>
    <submittedName>
        <fullName evidence="4">LADA_0A00122g1_1</fullName>
    </submittedName>
</protein>
<dbReference type="InterPro" id="IPR036291">
    <property type="entry name" value="NAD(P)-bd_dom_sf"/>
</dbReference>
<evidence type="ECO:0000256" key="2">
    <source>
        <dbReference type="ARBA" id="ARBA00023027"/>
    </source>
</evidence>
<dbReference type="InterPro" id="IPR050223">
    <property type="entry name" value="D-isomer_2-hydroxyacid_DH"/>
</dbReference>
<keyword evidence="5" id="KW-1185">Reference proteome</keyword>
<keyword evidence="1" id="KW-0560">Oxidoreductase</keyword>
<organism evidence="4 5">
    <name type="scientific">Lachancea dasiensis</name>
    <dbReference type="NCBI Taxonomy" id="1072105"/>
    <lineage>
        <taxon>Eukaryota</taxon>
        <taxon>Fungi</taxon>
        <taxon>Dikarya</taxon>
        <taxon>Ascomycota</taxon>
        <taxon>Saccharomycotina</taxon>
        <taxon>Saccharomycetes</taxon>
        <taxon>Saccharomycetales</taxon>
        <taxon>Saccharomycetaceae</taxon>
        <taxon>Lachancea</taxon>
    </lineage>
</organism>
<sequence length="377" mass="42218">MIKMIKPALLFIAGPNEASDLLNSVIKENFQVFFYKFKSKNPESFLTYLHETFSERVPLVAIYAGFTAFSPIGGLTKSLIEHQYFPTDTLQCITLCSRGFDACDIKSLEAYGIKLFNYEDTATDIGVEQGISKPSLVGNDVADCVLWHVIEGFRKFSLQQQNLRHYKHTALARFCANGRSPEKFEGAFGHELRTCHARSPRDQKALILGLGGIGKKIAYKLQHGLGMEVHYAKRSADNDVEWRFHVLDDTLLPKLSEFSTIVVALPGSQFTKHLIDRKFLSYCSTDLILVNIGRGIILEQSAINDALRENKLRHLGVDVFYAEPYVDDFLLSCNANVSSTPHIGSGTEEVFNQSCEFALNNIIEVVLKGNEGHSRLV</sequence>
<dbReference type="GO" id="GO:0051287">
    <property type="term" value="F:NAD binding"/>
    <property type="evidence" value="ECO:0007669"/>
    <property type="project" value="InterPro"/>
</dbReference>
<gene>
    <name evidence="4" type="ORF">LADA_0A00122G</name>
</gene>
<dbReference type="AlphaFoldDB" id="A0A1G4ILD4"/>
<dbReference type="GO" id="GO:0016618">
    <property type="term" value="F:hydroxypyruvate reductase [NAD(P)H] activity"/>
    <property type="evidence" value="ECO:0007669"/>
    <property type="project" value="TreeGrafter"/>
</dbReference>
<dbReference type="InterPro" id="IPR006140">
    <property type="entry name" value="D-isomer_DH_NAD-bd"/>
</dbReference>
<evidence type="ECO:0000313" key="5">
    <source>
        <dbReference type="Proteomes" id="UP000190274"/>
    </source>
</evidence>
<dbReference type="GO" id="GO:0030267">
    <property type="term" value="F:glyoxylate reductase (NADPH) activity"/>
    <property type="evidence" value="ECO:0007669"/>
    <property type="project" value="TreeGrafter"/>
</dbReference>
<dbReference type="Gene3D" id="3.40.50.720">
    <property type="entry name" value="NAD(P)-binding Rossmann-like Domain"/>
    <property type="match status" value="2"/>
</dbReference>
<dbReference type="Pfam" id="PF02826">
    <property type="entry name" value="2-Hacid_dh_C"/>
    <property type="match status" value="1"/>
</dbReference>
<reference evidence="4 5" key="1">
    <citation type="submission" date="2016-03" db="EMBL/GenBank/DDBJ databases">
        <authorList>
            <person name="Devillers H."/>
        </authorList>
    </citation>
    <scope>NUCLEOTIDE SEQUENCE [LARGE SCALE GENOMIC DNA]</scope>
    <source>
        <strain evidence="4">CBS 10888</strain>
    </source>
</reference>
<proteinExistence type="predicted"/>
<dbReference type="EMBL" id="LT598460">
    <property type="protein sequence ID" value="SCU77374.1"/>
    <property type="molecule type" value="Genomic_DNA"/>
</dbReference>
<evidence type="ECO:0000313" key="4">
    <source>
        <dbReference type="EMBL" id="SCU77374.1"/>
    </source>
</evidence>